<evidence type="ECO:0000256" key="7">
    <source>
        <dbReference type="ARBA" id="ARBA00022723"/>
    </source>
</evidence>
<comment type="cofactor">
    <cofactor evidence="1">
        <name>Mg(2+)</name>
        <dbReference type="ChEBI" id="CHEBI:18420"/>
    </cofactor>
</comment>
<feature type="compositionally biased region" description="Basic and acidic residues" evidence="13">
    <location>
        <begin position="280"/>
        <end position="289"/>
    </location>
</feature>
<evidence type="ECO:0000256" key="3">
    <source>
        <dbReference type="ARBA" id="ARBA00021330"/>
    </source>
</evidence>
<dbReference type="InterPro" id="IPR026610">
    <property type="entry name" value="Hen1"/>
</dbReference>
<dbReference type="InterPro" id="IPR029063">
    <property type="entry name" value="SAM-dependent_MTases_sf"/>
</dbReference>
<dbReference type="GO" id="GO:0001510">
    <property type="term" value="P:RNA methylation"/>
    <property type="evidence" value="ECO:0007669"/>
    <property type="project" value="InterPro"/>
</dbReference>
<evidence type="ECO:0000256" key="9">
    <source>
        <dbReference type="ARBA" id="ARBA00022884"/>
    </source>
</evidence>
<organism evidence="14 15">
    <name type="scientific">Drosophila busckii</name>
    <name type="common">Fruit fly</name>
    <dbReference type="NCBI Taxonomy" id="30019"/>
    <lineage>
        <taxon>Eukaryota</taxon>
        <taxon>Metazoa</taxon>
        <taxon>Ecdysozoa</taxon>
        <taxon>Arthropoda</taxon>
        <taxon>Hexapoda</taxon>
        <taxon>Insecta</taxon>
        <taxon>Pterygota</taxon>
        <taxon>Neoptera</taxon>
        <taxon>Endopterygota</taxon>
        <taxon>Diptera</taxon>
        <taxon>Brachycera</taxon>
        <taxon>Muscomorpha</taxon>
        <taxon>Ephydroidea</taxon>
        <taxon>Drosophilidae</taxon>
        <taxon>Drosophila</taxon>
    </lineage>
</organism>
<dbReference type="GO" id="GO:0034587">
    <property type="term" value="P:piRNA processing"/>
    <property type="evidence" value="ECO:0007669"/>
    <property type="project" value="TreeGrafter"/>
</dbReference>
<keyword evidence="7" id="KW-0479">Metal-binding</keyword>
<keyword evidence="10" id="KW-0943">RNA-mediated gene silencing</keyword>
<protein>
    <recommendedName>
        <fullName evidence="3">Small RNA 2'-O-methyltransferase</fullName>
        <ecNumber evidence="11">2.1.1.386</ecNumber>
    </recommendedName>
</protein>
<name>A0A0M5JAD9_DROBS</name>
<dbReference type="EC" id="2.1.1.386" evidence="11"/>
<evidence type="ECO:0000256" key="10">
    <source>
        <dbReference type="ARBA" id="ARBA00023158"/>
    </source>
</evidence>
<keyword evidence="9" id="KW-0694">RNA-binding</keyword>
<dbReference type="PANTHER" id="PTHR21404:SF3">
    <property type="entry name" value="SMALL RNA 2'-O-METHYLTRANSFERASE"/>
    <property type="match status" value="1"/>
</dbReference>
<dbReference type="Proteomes" id="UP000494163">
    <property type="component" value="Chromosome 2R"/>
</dbReference>
<keyword evidence="5" id="KW-0808">Transferase</keyword>
<keyword evidence="4" id="KW-0489">Methyltransferase</keyword>
<dbReference type="OrthoDB" id="2154311at2759"/>
<dbReference type="EMBL" id="CP012524">
    <property type="protein sequence ID" value="ALC41806.1"/>
    <property type="molecule type" value="Genomic_DNA"/>
</dbReference>
<dbReference type="AlphaFoldDB" id="A0A0M5JAD9"/>
<dbReference type="PANTHER" id="PTHR21404">
    <property type="entry name" value="HEN1"/>
    <property type="match status" value="1"/>
</dbReference>
<evidence type="ECO:0000256" key="5">
    <source>
        <dbReference type="ARBA" id="ARBA00022679"/>
    </source>
</evidence>
<dbReference type="SUPFAM" id="SSF53335">
    <property type="entry name" value="S-adenosyl-L-methionine-dependent methyltransferases"/>
    <property type="match status" value="1"/>
</dbReference>
<keyword evidence="6" id="KW-0949">S-adenosyl-L-methionine</keyword>
<evidence type="ECO:0000256" key="4">
    <source>
        <dbReference type="ARBA" id="ARBA00022603"/>
    </source>
</evidence>
<reference evidence="14 15" key="1">
    <citation type="submission" date="2015-08" db="EMBL/GenBank/DDBJ databases">
        <title>Ancestral chromatin configuration constrains chromatin evolution on differentiating sex chromosomes in Drosophila.</title>
        <authorList>
            <person name="Zhou Q."/>
            <person name="Bachtrog D."/>
        </authorList>
    </citation>
    <scope>NUCLEOTIDE SEQUENCE [LARGE SCALE GENOMIC DNA]</scope>
    <source>
        <tissue evidence="14">Whole larvae</tissue>
    </source>
</reference>
<dbReference type="GO" id="GO:0046872">
    <property type="term" value="F:metal ion binding"/>
    <property type="evidence" value="ECO:0007669"/>
    <property type="project" value="UniProtKB-KW"/>
</dbReference>
<keyword evidence="8" id="KW-0460">Magnesium</keyword>
<evidence type="ECO:0000256" key="6">
    <source>
        <dbReference type="ARBA" id="ARBA00022691"/>
    </source>
</evidence>
<feature type="compositionally biased region" description="Polar residues" evidence="13">
    <location>
        <begin position="300"/>
        <end position="310"/>
    </location>
</feature>
<dbReference type="GO" id="GO:0003723">
    <property type="term" value="F:RNA binding"/>
    <property type="evidence" value="ECO:0007669"/>
    <property type="project" value="UniProtKB-KW"/>
</dbReference>
<evidence type="ECO:0000256" key="12">
    <source>
        <dbReference type="ARBA" id="ARBA00048418"/>
    </source>
</evidence>
<feature type="region of interest" description="Disordered" evidence="13">
    <location>
        <begin position="280"/>
        <end position="310"/>
    </location>
</feature>
<evidence type="ECO:0000256" key="13">
    <source>
        <dbReference type="SAM" id="MobiDB-lite"/>
    </source>
</evidence>
<comment type="similarity">
    <text evidence="2">Belongs to the methyltransferase superfamily. HEN1 family.</text>
</comment>
<evidence type="ECO:0000256" key="2">
    <source>
        <dbReference type="ARBA" id="ARBA00009026"/>
    </source>
</evidence>
<dbReference type="GO" id="GO:0090486">
    <property type="term" value="F:small RNA 2'-O-methyltransferase activity"/>
    <property type="evidence" value="ECO:0007669"/>
    <property type="project" value="UniProtKB-EC"/>
</dbReference>
<gene>
    <name evidence="14" type="ORF">Dbus_chr2Rg1385</name>
</gene>
<comment type="catalytic activity">
    <reaction evidence="12">
        <text>small RNA 3'-end nucleotide + S-adenosyl-L-methionine = small RNA 3'-end 2'-O-methylnucleotide + S-adenosyl-L-homocysteine + H(+)</text>
        <dbReference type="Rhea" id="RHEA:37887"/>
        <dbReference type="Rhea" id="RHEA-COMP:10415"/>
        <dbReference type="Rhea" id="RHEA-COMP:10416"/>
        <dbReference type="ChEBI" id="CHEBI:15378"/>
        <dbReference type="ChEBI" id="CHEBI:57856"/>
        <dbReference type="ChEBI" id="CHEBI:59789"/>
        <dbReference type="ChEBI" id="CHEBI:74896"/>
        <dbReference type="ChEBI" id="CHEBI:74898"/>
        <dbReference type="EC" id="2.1.1.386"/>
    </reaction>
</comment>
<dbReference type="GO" id="GO:0030422">
    <property type="term" value="P:siRNA processing"/>
    <property type="evidence" value="ECO:0007669"/>
    <property type="project" value="TreeGrafter"/>
</dbReference>
<dbReference type="GO" id="GO:0005634">
    <property type="term" value="C:nucleus"/>
    <property type="evidence" value="ECO:0007669"/>
    <property type="project" value="TreeGrafter"/>
</dbReference>
<proteinExistence type="inferred from homology"/>
<sequence length="310" mass="35870">MQTVDIDEALLTTHLSRTDPLVSDYMRQRESPLHVDVFHGSVADSSAELLNTDVVIALELIEHVYDDVLSKIPHNIFGYMHPKIVIISTPNADFNVIFTRFSPLLPNGFRHHDHKFEWTRAEFKAWCLDITEKYPNYMCSIFGVGEAPAGDESVGNVSQIALFVRKDLLDMPLVEPFNAQPEANCETPYRNLHSVDFPFFKDTRTTEEKIWTQVQYELHRATYREDYYDADRYVYKIAIAEILRCVEYLGATAEILQQLLLENKKQMENGYVIIEEDNYSSDHDSHDYSQDAQEQVEDANCTNEVENWDA</sequence>
<dbReference type="OMA" id="YEQRYCA"/>
<evidence type="ECO:0000256" key="1">
    <source>
        <dbReference type="ARBA" id="ARBA00001946"/>
    </source>
</evidence>
<evidence type="ECO:0000313" key="15">
    <source>
        <dbReference type="Proteomes" id="UP000494163"/>
    </source>
</evidence>
<accession>A0A0M5JAD9</accession>
<evidence type="ECO:0000313" key="14">
    <source>
        <dbReference type="EMBL" id="ALC41806.1"/>
    </source>
</evidence>
<dbReference type="GO" id="GO:0005737">
    <property type="term" value="C:cytoplasm"/>
    <property type="evidence" value="ECO:0007669"/>
    <property type="project" value="TreeGrafter"/>
</dbReference>
<keyword evidence="15" id="KW-1185">Reference proteome</keyword>
<evidence type="ECO:0000256" key="11">
    <source>
        <dbReference type="ARBA" id="ARBA00035025"/>
    </source>
</evidence>
<dbReference type="Gene3D" id="3.40.50.150">
    <property type="entry name" value="Vaccinia Virus protein VP39"/>
    <property type="match status" value="1"/>
</dbReference>
<dbReference type="STRING" id="30019.A0A0M5JAD9"/>
<evidence type="ECO:0000256" key="8">
    <source>
        <dbReference type="ARBA" id="ARBA00022842"/>
    </source>
</evidence>